<accession>A0AAW0TR48</accession>
<gene>
    <name evidence="2" type="ORF">O3P69_012890</name>
</gene>
<reference evidence="2 3" key="1">
    <citation type="submission" date="2023-03" db="EMBL/GenBank/DDBJ databases">
        <title>High-quality genome of Scylla paramamosain provides insights in environmental adaptation.</title>
        <authorList>
            <person name="Zhang L."/>
        </authorList>
    </citation>
    <scope>NUCLEOTIDE SEQUENCE [LARGE SCALE GENOMIC DNA]</scope>
    <source>
        <strain evidence="2">LZ_2023a</strain>
        <tissue evidence="2">Muscle</tissue>
    </source>
</reference>
<dbReference type="AlphaFoldDB" id="A0AAW0TR48"/>
<protein>
    <submittedName>
        <fullName evidence="2">Uncharacterized protein</fullName>
    </submittedName>
</protein>
<feature type="compositionally biased region" description="Gly residues" evidence="1">
    <location>
        <begin position="102"/>
        <end position="111"/>
    </location>
</feature>
<evidence type="ECO:0000313" key="2">
    <source>
        <dbReference type="EMBL" id="KAK8389975.1"/>
    </source>
</evidence>
<evidence type="ECO:0000256" key="1">
    <source>
        <dbReference type="SAM" id="MobiDB-lite"/>
    </source>
</evidence>
<dbReference type="Proteomes" id="UP001487740">
    <property type="component" value="Unassembled WGS sequence"/>
</dbReference>
<organism evidence="2 3">
    <name type="scientific">Scylla paramamosain</name>
    <name type="common">Mud crab</name>
    <dbReference type="NCBI Taxonomy" id="85552"/>
    <lineage>
        <taxon>Eukaryota</taxon>
        <taxon>Metazoa</taxon>
        <taxon>Ecdysozoa</taxon>
        <taxon>Arthropoda</taxon>
        <taxon>Crustacea</taxon>
        <taxon>Multicrustacea</taxon>
        <taxon>Malacostraca</taxon>
        <taxon>Eumalacostraca</taxon>
        <taxon>Eucarida</taxon>
        <taxon>Decapoda</taxon>
        <taxon>Pleocyemata</taxon>
        <taxon>Brachyura</taxon>
        <taxon>Eubrachyura</taxon>
        <taxon>Portunoidea</taxon>
        <taxon>Portunidae</taxon>
        <taxon>Portuninae</taxon>
        <taxon>Scylla</taxon>
    </lineage>
</organism>
<feature type="compositionally biased region" description="Polar residues" evidence="1">
    <location>
        <begin position="156"/>
        <end position="166"/>
    </location>
</feature>
<evidence type="ECO:0000313" key="3">
    <source>
        <dbReference type="Proteomes" id="UP001487740"/>
    </source>
</evidence>
<comment type="caution">
    <text evidence="2">The sequence shown here is derived from an EMBL/GenBank/DDBJ whole genome shotgun (WGS) entry which is preliminary data.</text>
</comment>
<feature type="region of interest" description="Disordered" evidence="1">
    <location>
        <begin position="143"/>
        <end position="166"/>
    </location>
</feature>
<sequence length="166" mass="16828">MLCCGCGVPVRVRISMPGANRWDPPWPPQQYLALPGTSWHPGLGCAVVQTWPPTVTCCDTLTQDTEAAAAAAVTGSYEAPDSARCRETGSTLPGVEASCRTPGGGSSGSVAGGTPTPRPLEAAAVTPFCAACVNSQCRSVTRTDGTVPRSVRASVSHGTPGSVSGQ</sequence>
<name>A0AAW0TR48_SCYPA</name>
<dbReference type="EMBL" id="JARAKH010000026">
    <property type="protein sequence ID" value="KAK8389975.1"/>
    <property type="molecule type" value="Genomic_DNA"/>
</dbReference>
<keyword evidence="3" id="KW-1185">Reference proteome</keyword>
<proteinExistence type="predicted"/>
<feature type="region of interest" description="Disordered" evidence="1">
    <location>
        <begin position="96"/>
        <end position="118"/>
    </location>
</feature>